<evidence type="ECO:0000313" key="5">
    <source>
        <dbReference type="Proteomes" id="UP000198302"/>
    </source>
</evidence>
<reference evidence="2 4" key="1">
    <citation type="submission" date="2015-01" db="EMBL/GenBank/DDBJ databases">
        <title>Genome of Flavobacterium hibernum DSM 12611.</title>
        <authorList>
            <person name="Stropko S.J."/>
            <person name="Pipes S.E."/>
            <person name="Newman J.D."/>
        </authorList>
    </citation>
    <scope>NUCLEOTIDE SEQUENCE [LARGE SCALE GENOMIC DNA]</scope>
    <source>
        <strain evidence="2 4">DSM 12611</strain>
    </source>
</reference>
<dbReference type="EMBL" id="MUGX01000018">
    <property type="protein sequence ID" value="OXA86265.1"/>
    <property type="molecule type" value="Genomic_DNA"/>
</dbReference>
<protein>
    <submittedName>
        <fullName evidence="2">Uncharacterized protein</fullName>
    </submittedName>
</protein>
<dbReference type="STRING" id="37752.IW18_19505"/>
<keyword evidence="1" id="KW-0472">Membrane</keyword>
<evidence type="ECO:0000256" key="1">
    <source>
        <dbReference type="SAM" id="Phobius"/>
    </source>
</evidence>
<feature type="transmembrane region" description="Helical" evidence="1">
    <location>
        <begin position="41"/>
        <end position="63"/>
    </location>
</feature>
<name>A0A0D0EZU1_9FLAO</name>
<organism evidence="2 4">
    <name type="scientific">Flavobacterium hibernum</name>
    <dbReference type="NCBI Taxonomy" id="37752"/>
    <lineage>
        <taxon>Bacteria</taxon>
        <taxon>Pseudomonadati</taxon>
        <taxon>Bacteroidota</taxon>
        <taxon>Flavobacteriia</taxon>
        <taxon>Flavobacteriales</taxon>
        <taxon>Flavobacteriaceae</taxon>
        <taxon>Flavobacterium</taxon>
    </lineage>
</organism>
<comment type="caution">
    <text evidence="2">The sequence shown here is derived from an EMBL/GenBank/DDBJ whole genome shotgun (WGS) entry which is preliminary data.</text>
</comment>
<dbReference type="Proteomes" id="UP000198302">
    <property type="component" value="Unassembled WGS sequence"/>
</dbReference>
<evidence type="ECO:0000313" key="2">
    <source>
        <dbReference type="EMBL" id="KIO51197.1"/>
    </source>
</evidence>
<proteinExistence type="predicted"/>
<evidence type="ECO:0000313" key="3">
    <source>
        <dbReference type="EMBL" id="OXA86265.1"/>
    </source>
</evidence>
<keyword evidence="1" id="KW-1133">Transmembrane helix</keyword>
<evidence type="ECO:0000313" key="4">
    <source>
        <dbReference type="Proteomes" id="UP000032061"/>
    </source>
</evidence>
<dbReference type="Proteomes" id="UP000032061">
    <property type="component" value="Unassembled WGS sequence"/>
</dbReference>
<dbReference type="AlphaFoldDB" id="A0A0D0EZU1"/>
<keyword evidence="1" id="KW-0812">Transmembrane</keyword>
<gene>
    <name evidence="3" type="ORF">B0A73_15565</name>
    <name evidence="2" type="ORF">IW18_19505</name>
</gene>
<accession>A0A0D0EZU1</accession>
<sequence length="101" mass="11839">MNLKIRIKYITIYLVLNGIAVFLAIRFWWTDPIILSYLNIYTITLLFSVGISWIGILFISIMITRDLLLEKDKFNFITPLSLINNDYYISEIGLEKAKKCN</sequence>
<reference evidence="3 5" key="2">
    <citation type="submission" date="2016-11" db="EMBL/GenBank/DDBJ databases">
        <title>Whole genomes of Flavobacteriaceae.</title>
        <authorList>
            <person name="Stine C."/>
            <person name="Li C."/>
            <person name="Tadesse D."/>
        </authorList>
    </citation>
    <scope>NUCLEOTIDE SEQUENCE [LARGE SCALE GENOMIC DNA]</scope>
    <source>
        <strain evidence="3 5">ATCC 51468</strain>
    </source>
</reference>
<feature type="transmembrane region" description="Helical" evidence="1">
    <location>
        <begin position="12"/>
        <end position="29"/>
    </location>
</feature>
<dbReference type="EMBL" id="JPRK01000018">
    <property type="protein sequence ID" value="KIO51197.1"/>
    <property type="molecule type" value="Genomic_DNA"/>
</dbReference>
<keyword evidence="5" id="KW-1185">Reference proteome</keyword>